<organism evidence="2 3">
    <name type="scientific">Ophiocordyceps unilateralis</name>
    <name type="common">Zombie-ant fungus</name>
    <name type="synonym">Torrubia unilateralis</name>
    <dbReference type="NCBI Taxonomy" id="268505"/>
    <lineage>
        <taxon>Eukaryota</taxon>
        <taxon>Fungi</taxon>
        <taxon>Dikarya</taxon>
        <taxon>Ascomycota</taxon>
        <taxon>Pezizomycotina</taxon>
        <taxon>Sordariomycetes</taxon>
        <taxon>Hypocreomycetidae</taxon>
        <taxon>Hypocreales</taxon>
        <taxon>Ophiocordycipitaceae</taxon>
        <taxon>Ophiocordyceps</taxon>
    </lineage>
</organism>
<protein>
    <recommendedName>
        <fullName evidence="4">SMP-30/Gluconolactonase/LRE-like region domain-containing protein</fullName>
    </recommendedName>
</protein>
<dbReference type="Gene3D" id="2.120.10.30">
    <property type="entry name" value="TolB, C-terminal domain"/>
    <property type="match status" value="1"/>
</dbReference>
<dbReference type="OrthoDB" id="9977941at2759"/>
<feature type="signal peptide" evidence="1">
    <location>
        <begin position="1"/>
        <end position="26"/>
    </location>
</feature>
<evidence type="ECO:0008006" key="4">
    <source>
        <dbReference type="Google" id="ProtNLM"/>
    </source>
</evidence>
<keyword evidence="3" id="KW-1185">Reference proteome</keyword>
<dbReference type="PANTHER" id="PTHR42060">
    <property type="entry name" value="NHL REPEAT-CONTAINING PROTEIN-RELATED"/>
    <property type="match status" value="1"/>
</dbReference>
<dbReference type="Proteomes" id="UP000037136">
    <property type="component" value="Unassembled WGS sequence"/>
</dbReference>
<comment type="caution">
    <text evidence="2">The sequence shown here is derived from an EMBL/GenBank/DDBJ whole genome shotgun (WGS) entry which is preliminary data.</text>
</comment>
<keyword evidence="1" id="KW-0732">Signal</keyword>
<feature type="chain" id="PRO_5013378347" description="SMP-30/Gluconolactonase/LRE-like region domain-containing protein" evidence="1">
    <location>
        <begin position="27"/>
        <end position="341"/>
    </location>
</feature>
<dbReference type="InterPro" id="IPR011042">
    <property type="entry name" value="6-blade_b-propeller_TolB-like"/>
</dbReference>
<proteinExistence type="predicted"/>
<dbReference type="PANTHER" id="PTHR42060:SF1">
    <property type="entry name" value="NHL REPEAT-CONTAINING PROTEIN"/>
    <property type="match status" value="1"/>
</dbReference>
<accession>A0A2A9PPI1</accession>
<dbReference type="InterPro" id="IPR052998">
    <property type="entry name" value="Hetero-Diels-Alderase-like"/>
</dbReference>
<evidence type="ECO:0000256" key="1">
    <source>
        <dbReference type="SAM" id="SignalP"/>
    </source>
</evidence>
<dbReference type="EMBL" id="LAZP02000017">
    <property type="protein sequence ID" value="PFH62787.1"/>
    <property type="molecule type" value="Genomic_DNA"/>
</dbReference>
<dbReference type="AlphaFoldDB" id="A0A2A9PPI1"/>
<dbReference type="SUPFAM" id="SSF63829">
    <property type="entry name" value="Calcium-dependent phosphotriesterase"/>
    <property type="match status" value="1"/>
</dbReference>
<sequence length="341" mass="36192">MRSSSSGFWSGALGLLLCLLSSKAEASNNAPTNNLPRRTVAQFPVGTWIENIAVRPNGNLLLTSLMPNASVYEVSNPSSEQAKVTRRFTIDDASGLLGIAEIAPDMYAIAGGNMSSSGGVKGSFRVWTVDFAGSENPEPKVAQTIPEAVLLNGMTTLPNKDKVVLISDSALGLVWRADLVANTHEMAMQLPEMGSQKQKHPIGINGIHIRDGNLTWLNHDTFKMHSVKITEDGSQAEGFQPAEIASFPVTALDDFIWGPAQEDTAWVTTNDDNRVFALSSSGQNVVVAGAADSQNVSTATACQFGRSDKDGKILYVTTGGDKLDGAHGGKVEALDTAGFRV</sequence>
<gene>
    <name evidence="2" type="ORF">XA68_11799</name>
</gene>
<evidence type="ECO:0000313" key="2">
    <source>
        <dbReference type="EMBL" id="PFH62787.1"/>
    </source>
</evidence>
<name>A0A2A9PPI1_OPHUN</name>
<reference evidence="2 3" key="1">
    <citation type="journal article" date="2015" name="BMC Genomics">
        <title>Gene expression during zombie ant biting behavior reflects the complexity underlying fungal parasitic behavioral manipulation.</title>
        <authorList>
            <person name="de Bekker C."/>
            <person name="Ohm R.A."/>
            <person name="Loreto R.G."/>
            <person name="Sebastian A."/>
            <person name="Albert I."/>
            <person name="Merrow M."/>
            <person name="Brachmann A."/>
            <person name="Hughes D.P."/>
        </authorList>
    </citation>
    <scope>NUCLEOTIDE SEQUENCE [LARGE SCALE GENOMIC DNA]</scope>
    <source>
        <strain evidence="2 3">SC16a</strain>
    </source>
</reference>
<reference evidence="2 3" key="2">
    <citation type="journal article" date="2017" name="Sci. Rep.">
        <title>Ant-infecting Ophiocordyceps genomes reveal a high diversity of potential behavioral manipulation genes and a possible major role for enterotoxins.</title>
        <authorList>
            <person name="de Bekker C."/>
            <person name="Ohm R.A."/>
            <person name="Evans H.C."/>
            <person name="Brachmann A."/>
            <person name="Hughes D.P."/>
        </authorList>
    </citation>
    <scope>NUCLEOTIDE SEQUENCE [LARGE SCALE GENOMIC DNA]</scope>
    <source>
        <strain evidence="2 3">SC16a</strain>
    </source>
</reference>
<evidence type="ECO:0000313" key="3">
    <source>
        <dbReference type="Proteomes" id="UP000037136"/>
    </source>
</evidence>